<feature type="compositionally biased region" description="Basic and acidic residues" evidence="1">
    <location>
        <begin position="156"/>
        <end position="178"/>
    </location>
</feature>
<dbReference type="EMBL" id="JANIEX010000084">
    <property type="protein sequence ID" value="KAJ3573990.1"/>
    <property type="molecule type" value="Genomic_DNA"/>
</dbReference>
<feature type="region of interest" description="Disordered" evidence="1">
    <location>
        <begin position="73"/>
        <end position="192"/>
    </location>
</feature>
<gene>
    <name evidence="2" type="ORF">NP233_g2067</name>
</gene>
<accession>A0AAD5W1F5</accession>
<evidence type="ECO:0000313" key="2">
    <source>
        <dbReference type="EMBL" id="KAJ3573990.1"/>
    </source>
</evidence>
<protein>
    <submittedName>
        <fullName evidence="2">Uncharacterized protein</fullName>
    </submittedName>
</protein>
<proteinExistence type="predicted"/>
<dbReference type="Proteomes" id="UP001213000">
    <property type="component" value="Unassembled WGS sequence"/>
</dbReference>
<organism evidence="2 3">
    <name type="scientific">Leucocoprinus birnbaumii</name>
    <dbReference type="NCBI Taxonomy" id="56174"/>
    <lineage>
        <taxon>Eukaryota</taxon>
        <taxon>Fungi</taxon>
        <taxon>Dikarya</taxon>
        <taxon>Basidiomycota</taxon>
        <taxon>Agaricomycotina</taxon>
        <taxon>Agaricomycetes</taxon>
        <taxon>Agaricomycetidae</taxon>
        <taxon>Agaricales</taxon>
        <taxon>Agaricineae</taxon>
        <taxon>Agaricaceae</taxon>
        <taxon>Leucocoprinus</taxon>
    </lineage>
</organism>
<sequence>MSARFARSALASLRASTRARVNSGLPARRYMSAESHGAHAKSSDTPWIIGAAVVFGPAFLYLLSPSARKARAEHAVHNDHHDYPALGKNAESHSQVSEPQQEEKSTELMKDDEGTPADVTATIALSEESDVPKDSKSPETVADTTVAAEQAPVGEEATKEETPAPAEESAKEETHETASSETPAAAPAKTEA</sequence>
<comment type="caution">
    <text evidence="2">The sequence shown here is derived from an EMBL/GenBank/DDBJ whole genome shotgun (WGS) entry which is preliminary data.</text>
</comment>
<keyword evidence="3" id="KW-1185">Reference proteome</keyword>
<evidence type="ECO:0000256" key="1">
    <source>
        <dbReference type="SAM" id="MobiDB-lite"/>
    </source>
</evidence>
<feature type="compositionally biased region" description="Low complexity" evidence="1">
    <location>
        <begin position="179"/>
        <end position="192"/>
    </location>
</feature>
<feature type="compositionally biased region" description="Basic and acidic residues" evidence="1">
    <location>
        <begin position="101"/>
        <end position="113"/>
    </location>
</feature>
<name>A0AAD5W1F5_9AGAR</name>
<feature type="compositionally biased region" description="Basic and acidic residues" evidence="1">
    <location>
        <begin position="73"/>
        <end position="83"/>
    </location>
</feature>
<evidence type="ECO:0000313" key="3">
    <source>
        <dbReference type="Proteomes" id="UP001213000"/>
    </source>
</evidence>
<dbReference type="AlphaFoldDB" id="A0AAD5W1F5"/>
<reference evidence="2" key="1">
    <citation type="submission" date="2022-07" db="EMBL/GenBank/DDBJ databases">
        <title>Genome Sequence of Leucocoprinus birnbaumii.</title>
        <authorList>
            <person name="Buettner E."/>
        </authorList>
    </citation>
    <scope>NUCLEOTIDE SEQUENCE</scope>
    <source>
        <strain evidence="2">VT141</strain>
    </source>
</reference>